<evidence type="ECO:0000313" key="2">
    <source>
        <dbReference type="EMBL" id="SDW93719.1"/>
    </source>
</evidence>
<feature type="compositionally biased region" description="Basic and acidic residues" evidence="1">
    <location>
        <begin position="51"/>
        <end position="76"/>
    </location>
</feature>
<proteinExistence type="predicted"/>
<reference evidence="2 3" key="1">
    <citation type="submission" date="2016-10" db="EMBL/GenBank/DDBJ databases">
        <authorList>
            <person name="Varghese N."/>
            <person name="Submissions S."/>
        </authorList>
    </citation>
    <scope>NUCLEOTIDE SEQUENCE [LARGE SCALE GENOMIC DNA]</scope>
    <source>
        <strain evidence="2 3">WCC6</strain>
    </source>
</reference>
<comment type="caution">
    <text evidence="2">The sequence shown here is derived from an EMBL/GenBank/DDBJ whole genome shotgun (WGS) entry which is preliminary data.</text>
</comment>
<dbReference type="RefSeq" id="WP_074706191.1">
    <property type="nucleotide sequence ID" value="NZ_CALAKB010000044.1"/>
</dbReference>
<accession>A0A1H2XN37</accession>
<dbReference type="EMBL" id="FNOP01000009">
    <property type="protein sequence ID" value="SDW93719.1"/>
    <property type="molecule type" value="Genomic_DNA"/>
</dbReference>
<feature type="compositionally biased region" description="Pro residues" evidence="1">
    <location>
        <begin position="96"/>
        <end position="108"/>
    </location>
</feature>
<sequence>MFSHKILPTVSLSSRMALSLGLAVLGTGSLLFLFPSPALPDFPSLPALAEAEGRTSEPEIRKPGRLPRRDPFRPLDHPSLPASSKPPVVPAKAPVPAAPAPAAPPAPAPRRRLLGILEHRGKRKALVALPEGTRLLGPGDPLPSQGIIRQVLPSALVCEEATLAIGEVW</sequence>
<feature type="region of interest" description="Disordered" evidence="1">
    <location>
        <begin position="50"/>
        <end position="109"/>
    </location>
</feature>
<feature type="compositionally biased region" description="Low complexity" evidence="1">
    <location>
        <begin position="78"/>
        <end position="95"/>
    </location>
</feature>
<gene>
    <name evidence="2" type="ORF">SAMN05216495_10926</name>
</gene>
<organism evidence="2 3">
    <name type="scientific">Acidaminococcus fermentans</name>
    <dbReference type="NCBI Taxonomy" id="905"/>
    <lineage>
        <taxon>Bacteria</taxon>
        <taxon>Bacillati</taxon>
        <taxon>Bacillota</taxon>
        <taxon>Negativicutes</taxon>
        <taxon>Acidaminococcales</taxon>
        <taxon>Acidaminococcaceae</taxon>
        <taxon>Acidaminococcus</taxon>
    </lineage>
</organism>
<evidence type="ECO:0000256" key="1">
    <source>
        <dbReference type="SAM" id="MobiDB-lite"/>
    </source>
</evidence>
<protein>
    <submittedName>
        <fullName evidence="2">Uncharacterized protein</fullName>
    </submittedName>
</protein>
<name>A0A1H2XN37_ACIFE</name>
<dbReference type="AlphaFoldDB" id="A0A1H2XN37"/>
<evidence type="ECO:0000313" key="3">
    <source>
        <dbReference type="Proteomes" id="UP000182379"/>
    </source>
</evidence>
<dbReference type="Proteomes" id="UP000182379">
    <property type="component" value="Unassembled WGS sequence"/>
</dbReference>